<accession>A0A369L9F5</accession>
<dbReference type="EMBL" id="PPTP01000008">
    <property type="protein sequence ID" value="RDB54588.1"/>
    <property type="molecule type" value="Genomic_DNA"/>
</dbReference>
<protein>
    <recommendedName>
        <fullName evidence="4">Zn-finger containing protein</fullName>
    </recommendedName>
</protein>
<feature type="transmembrane region" description="Helical" evidence="1">
    <location>
        <begin position="47"/>
        <end position="64"/>
    </location>
</feature>
<organism evidence="2 3">
    <name type="scientific">Senegalimassilia anaerobia</name>
    <dbReference type="NCBI Taxonomy" id="1473216"/>
    <lineage>
        <taxon>Bacteria</taxon>
        <taxon>Bacillati</taxon>
        <taxon>Actinomycetota</taxon>
        <taxon>Coriobacteriia</taxon>
        <taxon>Coriobacteriales</taxon>
        <taxon>Coriobacteriaceae</taxon>
        <taxon>Senegalimassilia</taxon>
    </lineage>
</organism>
<evidence type="ECO:0000256" key="1">
    <source>
        <dbReference type="SAM" id="Phobius"/>
    </source>
</evidence>
<dbReference type="STRING" id="1034345.GCA_000236865_01882"/>
<keyword evidence="1" id="KW-0812">Transmembrane</keyword>
<name>A0A369L9F5_9ACTN</name>
<evidence type="ECO:0000313" key="3">
    <source>
        <dbReference type="Proteomes" id="UP000253792"/>
    </source>
</evidence>
<keyword evidence="1" id="KW-0472">Membrane</keyword>
<comment type="caution">
    <text evidence="2">The sequence shown here is derived from an EMBL/GenBank/DDBJ whole genome shotgun (WGS) entry which is preliminary data.</text>
</comment>
<dbReference type="OrthoDB" id="3174166at2"/>
<gene>
    <name evidence="2" type="ORF">C1880_08475</name>
</gene>
<evidence type="ECO:0000313" key="2">
    <source>
        <dbReference type="EMBL" id="RDB54588.1"/>
    </source>
</evidence>
<reference evidence="2 3" key="1">
    <citation type="journal article" date="2018" name="Elife">
        <title>Discovery and characterization of a prevalent human gut bacterial enzyme sufficient for the inactivation of a family of plant toxins.</title>
        <authorList>
            <person name="Koppel N."/>
            <person name="Bisanz J.E."/>
            <person name="Pandelia M.E."/>
            <person name="Turnbaugh P.J."/>
            <person name="Balskus E.P."/>
        </authorList>
    </citation>
    <scope>NUCLEOTIDE SEQUENCE [LARGE SCALE GENOMIC DNA]</scope>
    <source>
        <strain evidence="3">anaerobia AP69FAA</strain>
    </source>
</reference>
<dbReference type="RefSeq" id="WP_114621113.1">
    <property type="nucleotide sequence ID" value="NZ_CAUDTN010000013.1"/>
</dbReference>
<keyword evidence="3" id="KW-1185">Reference proteome</keyword>
<feature type="transmembrane region" description="Helical" evidence="1">
    <location>
        <begin position="21"/>
        <end position="41"/>
    </location>
</feature>
<proteinExistence type="predicted"/>
<sequence>MKNFFQRLAQRTAVWMQGRYGNDDLCNALVALGIITMLASILPHCGWLSYVALAAMALAIWRTCSKNIGKRRQENQKYLRLSAKPRRSYELAKKKWSNRKTTKYFRCKHCGQELSVPRGKGTMRVVCPKCKTETKMKS</sequence>
<evidence type="ECO:0008006" key="4">
    <source>
        <dbReference type="Google" id="ProtNLM"/>
    </source>
</evidence>
<dbReference type="AlphaFoldDB" id="A0A369L9F5"/>
<keyword evidence="1" id="KW-1133">Transmembrane helix</keyword>
<dbReference type="Proteomes" id="UP000253792">
    <property type="component" value="Unassembled WGS sequence"/>
</dbReference>